<proteinExistence type="predicted"/>
<keyword evidence="2" id="KW-1185">Reference proteome</keyword>
<accession>A0ACB9T6A6</accession>
<evidence type="ECO:0000313" key="2">
    <source>
        <dbReference type="Proteomes" id="UP001056778"/>
    </source>
</evidence>
<evidence type="ECO:0000313" key="1">
    <source>
        <dbReference type="EMBL" id="KAI4462346.1"/>
    </source>
</evidence>
<reference evidence="1" key="1">
    <citation type="submission" date="2022-04" db="EMBL/GenBank/DDBJ databases">
        <title>Chromosome-scale genome assembly of Holotrichia oblita Faldermann.</title>
        <authorList>
            <person name="Rongchong L."/>
        </authorList>
    </citation>
    <scope>NUCLEOTIDE SEQUENCE</scope>
    <source>
        <strain evidence="1">81SQS9</strain>
    </source>
</reference>
<organism evidence="1 2">
    <name type="scientific">Holotrichia oblita</name>
    <name type="common">Chafer beetle</name>
    <dbReference type="NCBI Taxonomy" id="644536"/>
    <lineage>
        <taxon>Eukaryota</taxon>
        <taxon>Metazoa</taxon>
        <taxon>Ecdysozoa</taxon>
        <taxon>Arthropoda</taxon>
        <taxon>Hexapoda</taxon>
        <taxon>Insecta</taxon>
        <taxon>Pterygota</taxon>
        <taxon>Neoptera</taxon>
        <taxon>Endopterygota</taxon>
        <taxon>Coleoptera</taxon>
        <taxon>Polyphaga</taxon>
        <taxon>Scarabaeiformia</taxon>
        <taxon>Scarabaeidae</taxon>
        <taxon>Melolonthinae</taxon>
        <taxon>Holotrichia</taxon>
    </lineage>
</organism>
<dbReference type="Proteomes" id="UP001056778">
    <property type="component" value="Chromosome 5"/>
</dbReference>
<name>A0ACB9T6A6_HOLOL</name>
<dbReference type="EMBL" id="CM043019">
    <property type="protein sequence ID" value="KAI4462346.1"/>
    <property type="molecule type" value="Genomic_DNA"/>
</dbReference>
<sequence>MSSYQNFMFGNTEIKVEDDAQSEILDLDSHKVHQVYSEEEKRQQQNGELSHNPHSVSAMLNQWPHPGTAQQQQNQQKFCLNNRRCTFKITRGCTACPSRRCTPMGCRREDVPREAILVASSSQ</sequence>
<gene>
    <name evidence="1" type="ORF">MML48_5g00021996</name>
</gene>
<protein>
    <submittedName>
        <fullName evidence="1">Uncharacterized protein</fullName>
    </submittedName>
</protein>
<comment type="caution">
    <text evidence="1">The sequence shown here is derived from an EMBL/GenBank/DDBJ whole genome shotgun (WGS) entry which is preliminary data.</text>
</comment>